<protein>
    <submittedName>
        <fullName evidence="4">Glycerophosphodiester phosphodiesterase</fullName>
    </submittedName>
</protein>
<sequence>MSIRPLTAAATGALLGMSALFLTATPSAAASPRPAGQTPDPVVDFSGFPGFGDDEDPDPELQQSPSDPRKPHRSPLPVGHRGASAYAPENTLAAVDKAHDLGIDWVENDVQRTKDGKLLVIHDTTLSRTTDVEQRFPDRSPWKVSDFTLKEIKTLDAGSWLDSKFAGERIPTLGEYLDRLTRNGQDLLLELKSPALYPGIERETLDELDRQGWLDRRHTRSRLIVQSFDKGAVQKVHQQRPEVKTGFLGTPKAAELKDYAAFADQINPTHADATADYVKAVHALKGPHHKRMEIFTWTVNDAETARKVADAGVDGIISNKPDVVSDAVQGSGPTG</sequence>
<dbReference type="PATRIC" id="fig|943816.4.peg.1682"/>
<dbReference type="Proteomes" id="UP000175829">
    <property type="component" value="Unassembled WGS sequence"/>
</dbReference>
<dbReference type="AlphaFoldDB" id="A0A1E7K2Z7"/>
<dbReference type="GO" id="GO:0006629">
    <property type="term" value="P:lipid metabolic process"/>
    <property type="evidence" value="ECO:0007669"/>
    <property type="project" value="InterPro"/>
</dbReference>
<comment type="caution">
    <text evidence="4">The sequence shown here is derived from an EMBL/GenBank/DDBJ whole genome shotgun (WGS) entry which is preliminary data.</text>
</comment>
<dbReference type="Pfam" id="PF03009">
    <property type="entry name" value="GDPD"/>
    <property type="match status" value="1"/>
</dbReference>
<evidence type="ECO:0000313" key="4">
    <source>
        <dbReference type="EMBL" id="OEU98301.1"/>
    </source>
</evidence>
<reference evidence="4 5" key="1">
    <citation type="journal article" date="2016" name="Front. Microbiol.">
        <title>Comparative Genomics Analysis of Streptomyces Species Reveals Their Adaptation to the Marine Environment and Their Diversity at the Genomic Level.</title>
        <authorList>
            <person name="Tian X."/>
            <person name="Zhang Z."/>
            <person name="Yang T."/>
            <person name="Chen M."/>
            <person name="Li J."/>
            <person name="Chen F."/>
            <person name="Yang J."/>
            <person name="Li W."/>
            <person name="Zhang B."/>
            <person name="Zhang Z."/>
            <person name="Wu J."/>
            <person name="Zhang C."/>
            <person name="Long L."/>
            <person name="Xiao J."/>
        </authorList>
    </citation>
    <scope>NUCLEOTIDE SEQUENCE [LARGE SCALE GENOMIC DNA]</scope>
    <source>
        <strain evidence="4 5">SCSIO M10379</strain>
    </source>
</reference>
<feature type="domain" description="GP-PDE" evidence="3">
    <location>
        <begin position="75"/>
        <end position="328"/>
    </location>
</feature>
<organism evidence="4 5">
    <name type="scientific">Streptomyces qinglanensis</name>
    <dbReference type="NCBI Taxonomy" id="943816"/>
    <lineage>
        <taxon>Bacteria</taxon>
        <taxon>Bacillati</taxon>
        <taxon>Actinomycetota</taxon>
        <taxon>Actinomycetes</taxon>
        <taxon>Kitasatosporales</taxon>
        <taxon>Streptomycetaceae</taxon>
        <taxon>Streptomyces</taxon>
    </lineage>
</organism>
<feature type="chain" id="PRO_5009196173" evidence="2">
    <location>
        <begin position="30"/>
        <end position="335"/>
    </location>
</feature>
<dbReference type="PROSITE" id="PS51704">
    <property type="entry name" value="GP_PDE"/>
    <property type="match status" value="1"/>
</dbReference>
<evidence type="ECO:0000259" key="3">
    <source>
        <dbReference type="PROSITE" id="PS51704"/>
    </source>
</evidence>
<keyword evidence="2" id="KW-0732">Signal</keyword>
<evidence type="ECO:0000256" key="2">
    <source>
        <dbReference type="SAM" id="SignalP"/>
    </source>
</evidence>
<dbReference type="InterPro" id="IPR017946">
    <property type="entry name" value="PLC-like_Pdiesterase_TIM-brl"/>
</dbReference>
<accession>A0A1E7K2Z7</accession>
<proteinExistence type="predicted"/>
<dbReference type="SUPFAM" id="SSF51695">
    <property type="entry name" value="PLC-like phosphodiesterases"/>
    <property type="match status" value="1"/>
</dbReference>
<dbReference type="Gene3D" id="3.20.20.190">
    <property type="entry name" value="Phosphatidylinositol (PI) phosphodiesterase"/>
    <property type="match status" value="1"/>
</dbReference>
<feature type="region of interest" description="Disordered" evidence="1">
    <location>
        <begin position="28"/>
        <end position="83"/>
    </location>
</feature>
<gene>
    <name evidence="4" type="ORF">AN217_11335</name>
</gene>
<dbReference type="RefSeq" id="WP_069991583.1">
    <property type="nucleotide sequence ID" value="NZ_LJGV01000022.1"/>
</dbReference>
<evidence type="ECO:0000256" key="1">
    <source>
        <dbReference type="SAM" id="MobiDB-lite"/>
    </source>
</evidence>
<dbReference type="GO" id="GO:0008081">
    <property type="term" value="F:phosphoric diester hydrolase activity"/>
    <property type="evidence" value="ECO:0007669"/>
    <property type="project" value="InterPro"/>
</dbReference>
<dbReference type="PANTHER" id="PTHR46211">
    <property type="entry name" value="GLYCEROPHOSPHORYL DIESTER PHOSPHODIESTERASE"/>
    <property type="match status" value="1"/>
</dbReference>
<evidence type="ECO:0000313" key="5">
    <source>
        <dbReference type="Proteomes" id="UP000175829"/>
    </source>
</evidence>
<dbReference type="InterPro" id="IPR030395">
    <property type="entry name" value="GP_PDE_dom"/>
</dbReference>
<name>A0A1E7K2Z7_9ACTN</name>
<dbReference type="EMBL" id="LJGV01000022">
    <property type="protein sequence ID" value="OEU98301.1"/>
    <property type="molecule type" value="Genomic_DNA"/>
</dbReference>
<feature type="signal peptide" evidence="2">
    <location>
        <begin position="1"/>
        <end position="29"/>
    </location>
</feature>
<dbReference type="PANTHER" id="PTHR46211:SF1">
    <property type="entry name" value="GLYCEROPHOSPHODIESTER PHOSPHODIESTERASE, CYTOPLASMIC"/>
    <property type="match status" value="1"/>
</dbReference>